<keyword evidence="2" id="KW-1185">Reference proteome</keyword>
<reference evidence="1" key="1">
    <citation type="submission" date="2022-11" db="EMBL/GenBank/DDBJ databases">
        <title>Genome Sequence of Nemania bipapillata.</title>
        <authorList>
            <person name="Buettner E."/>
        </authorList>
    </citation>
    <scope>NUCLEOTIDE SEQUENCE</scope>
    <source>
        <strain evidence="1">CP14</strain>
    </source>
</reference>
<accession>A0ACC2IAM1</accession>
<sequence length="80" mass="8510">MHKSTSGSIGLRYPQSWEGMLYAHTTSGQLVAKGKDLKILKYTGGWPGSKMEARKGAEGNKSTIEANALLGSVEAIIGDE</sequence>
<comment type="caution">
    <text evidence="1">The sequence shown here is derived from an EMBL/GenBank/DDBJ whole genome shotgun (WGS) entry which is preliminary data.</text>
</comment>
<protein>
    <submittedName>
        <fullName evidence="1">Uncharacterized protein</fullName>
    </submittedName>
</protein>
<proteinExistence type="predicted"/>
<name>A0ACC2IAM1_9PEZI</name>
<evidence type="ECO:0000313" key="1">
    <source>
        <dbReference type="EMBL" id="KAJ8112191.1"/>
    </source>
</evidence>
<dbReference type="Proteomes" id="UP001153334">
    <property type="component" value="Unassembled WGS sequence"/>
</dbReference>
<evidence type="ECO:0000313" key="2">
    <source>
        <dbReference type="Proteomes" id="UP001153334"/>
    </source>
</evidence>
<organism evidence="1 2">
    <name type="scientific">Nemania bipapillata</name>
    <dbReference type="NCBI Taxonomy" id="110536"/>
    <lineage>
        <taxon>Eukaryota</taxon>
        <taxon>Fungi</taxon>
        <taxon>Dikarya</taxon>
        <taxon>Ascomycota</taxon>
        <taxon>Pezizomycotina</taxon>
        <taxon>Sordariomycetes</taxon>
        <taxon>Xylariomycetidae</taxon>
        <taxon>Xylariales</taxon>
        <taxon>Xylariaceae</taxon>
        <taxon>Nemania</taxon>
    </lineage>
</organism>
<gene>
    <name evidence="1" type="ORF">ONZ43_g5447</name>
</gene>
<dbReference type="EMBL" id="JAPESX010001688">
    <property type="protein sequence ID" value="KAJ8112191.1"/>
    <property type="molecule type" value="Genomic_DNA"/>
</dbReference>